<protein>
    <submittedName>
        <fullName evidence="1">Putative nucleoside-diphosphate-sugar epimerase protein</fullName>
    </submittedName>
</protein>
<dbReference type="PANTHER" id="PTHR14097">
    <property type="entry name" value="OXIDOREDUCTASE HTATIP2"/>
    <property type="match status" value="1"/>
</dbReference>
<dbReference type="OrthoDB" id="3535423at2759"/>
<reference evidence="2" key="1">
    <citation type="journal article" date="2013" name="Genome Announc.">
        <title>Draft genome sequence of the grapevine dieback fungus Eutypa lata UCR-EL1.</title>
        <authorList>
            <person name="Blanco-Ulate B."/>
            <person name="Rolshausen P.E."/>
            <person name="Cantu D."/>
        </authorList>
    </citation>
    <scope>NUCLEOTIDE SEQUENCE [LARGE SCALE GENOMIC DNA]</scope>
    <source>
        <strain evidence="2">UCR-EL1</strain>
    </source>
</reference>
<proteinExistence type="predicted"/>
<dbReference type="eggNOG" id="ENOG502SRS2">
    <property type="taxonomic scope" value="Eukaryota"/>
</dbReference>
<evidence type="ECO:0000313" key="1">
    <source>
        <dbReference type="EMBL" id="EMR66325.1"/>
    </source>
</evidence>
<evidence type="ECO:0000313" key="2">
    <source>
        <dbReference type="Proteomes" id="UP000012174"/>
    </source>
</evidence>
<accession>M7THW5</accession>
<dbReference type="EMBL" id="KB706670">
    <property type="protein sequence ID" value="EMR66325.1"/>
    <property type="molecule type" value="Genomic_DNA"/>
</dbReference>
<dbReference type="InterPro" id="IPR036291">
    <property type="entry name" value="NAD(P)-bd_dom_sf"/>
</dbReference>
<dbReference type="KEGG" id="ela:UCREL1_6680"/>
<dbReference type="Gene3D" id="3.40.50.720">
    <property type="entry name" value="NAD(P)-binding Rossmann-like Domain"/>
    <property type="match status" value="1"/>
</dbReference>
<dbReference type="SUPFAM" id="SSF51735">
    <property type="entry name" value="NAD(P)-binding Rossmann-fold domains"/>
    <property type="match status" value="1"/>
</dbReference>
<dbReference type="STRING" id="1287681.M7THW5"/>
<keyword evidence="2" id="KW-1185">Reference proteome</keyword>
<dbReference type="AlphaFoldDB" id="M7THW5"/>
<dbReference type="Proteomes" id="UP000012174">
    <property type="component" value="Unassembled WGS sequence"/>
</dbReference>
<dbReference type="PANTHER" id="PTHR14097:SF8">
    <property type="entry name" value="NAD(P)-BINDING DOMAIN-CONTAINING PROTEIN"/>
    <property type="match status" value="1"/>
</dbReference>
<gene>
    <name evidence="1" type="ORF">UCREL1_6680</name>
</gene>
<organism evidence="1 2">
    <name type="scientific">Eutypa lata (strain UCR-EL1)</name>
    <name type="common">Grapevine dieback disease fungus</name>
    <name type="synonym">Eutypa armeniacae</name>
    <dbReference type="NCBI Taxonomy" id="1287681"/>
    <lineage>
        <taxon>Eukaryota</taxon>
        <taxon>Fungi</taxon>
        <taxon>Dikarya</taxon>
        <taxon>Ascomycota</taxon>
        <taxon>Pezizomycotina</taxon>
        <taxon>Sordariomycetes</taxon>
        <taxon>Xylariomycetidae</taxon>
        <taxon>Xylariales</taxon>
        <taxon>Diatrypaceae</taxon>
        <taxon>Eutypa</taxon>
    </lineage>
</organism>
<dbReference type="HOGENOM" id="CLU_071330_0_0_1"/>
<name>M7THW5_EUTLA</name>
<sequence>MKLIITGASGLCGQELVRQSLSRKEITSVVAVARRPIVAPDNLPAGADASKLRSVVVKDYFATTAEYPEDTKNTETVAILPTQLSSYTKEEIRRVCLESAVAGIEIMCQAGPAKPFRFLYMSGAGAERNQSKRPKVMPEYSLLRVSYHSIHSDLIEIEIAFHLKTYDKTGLTNVQKKILQGEAETEVLAYAAKHDRVEAAAARPGMIFGQDQMPRRIFGAVIGMLTWMWNIDNDALCRIMLGQVINGFEKDPLSDQDLARMAKRIV</sequence>